<accession>A0A8I2YLQ9</accession>
<dbReference type="Proteomes" id="UP000683000">
    <property type="component" value="Unassembled WGS sequence"/>
</dbReference>
<evidence type="ECO:0000256" key="1">
    <source>
        <dbReference type="SAM" id="MobiDB-lite"/>
    </source>
</evidence>
<evidence type="ECO:0000313" key="3">
    <source>
        <dbReference type="Proteomes" id="UP000683000"/>
    </source>
</evidence>
<protein>
    <submittedName>
        <fullName evidence="2">Uncharacterized protein</fullName>
    </submittedName>
</protein>
<dbReference type="EMBL" id="JAGFBS010000021">
    <property type="protein sequence ID" value="KAG6373612.1"/>
    <property type="molecule type" value="Genomic_DNA"/>
</dbReference>
<dbReference type="AlphaFoldDB" id="A0A8I2YLQ9"/>
<proteinExistence type="predicted"/>
<keyword evidence="3" id="KW-1185">Reference proteome</keyword>
<comment type="caution">
    <text evidence="2">The sequence shown here is derived from an EMBL/GenBank/DDBJ whole genome shotgun (WGS) entry which is preliminary data.</text>
</comment>
<evidence type="ECO:0000313" key="2">
    <source>
        <dbReference type="EMBL" id="KAG6373612.1"/>
    </source>
</evidence>
<organism evidence="2 3">
    <name type="scientific">Boletus reticuloceps</name>
    <dbReference type="NCBI Taxonomy" id="495285"/>
    <lineage>
        <taxon>Eukaryota</taxon>
        <taxon>Fungi</taxon>
        <taxon>Dikarya</taxon>
        <taxon>Basidiomycota</taxon>
        <taxon>Agaricomycotina</taxon>
        <taxon>Agaricomycetes</taxon>
        <taxon>Agaricomycetidae</taxon>
        <taxon>Boletales</taxon>
        <taxon>Boletineae</taxon>
        <taxon>Boletaceae</taxon>
        <taxon>Boletoideae</taxon>
        <taxon>Boletus</taxon>
    </lineage>
</organism>
<name>A0A8I2YLQ9_9AGAM</name>
<sequence>MAGKARSNADVQKTPAPNAVPAPRASQGGMPPNKWHGRGSKAAPGPMSAPAPPTTALSSTSADVSAPDPLVPPTSKKTLTANITWDGRCTDLLVWMMRKEMKINHIPATGATSTKYLMGFYLHYLQFTSPLFLFTTWHFPSKHLTQPAG</sequence>
<gene>
    <name evidence="2" type="ORF">JVT61DRAFT_6268</name>
</gene>
<reference evidence="2" key="1">
    <citation type="submission" date="2021-03" db="EMBL/GenBank/DDBJ databases">
        <title>Evolutionary innovations through gain and loss of genes in the ectomycorrhizal Boletales.</title>
        <authorList>
            <person name="Wu G."/>
            <person name="Miyauchi S."/>
            <person name="Morin E."/>
            <person name="Yang Z.-L."/>
            <person name="Xu J."/>
            <person name="Martin F.M."/>
        </authorList>
    </citation>
    <scope>NUCLEOTIDE SEQUENCE</scope>
    <source>
        <strain evidence="2">BR01</strain>
    </source>
</reference>
<feature type="region of interest" description="Disordered" evidence="1">
    <location>
        <begin position="1"/>
        <end position="77"/>
    </location>
</feature>